<dbReference type="AlphaFoldDB" id="A0A9W6ZJA1"/>
<feature type="transmembrane region" description="Helical" evidence="5">
    <location>
        <begin position="383"/>
        <end position="402"/>
    </location>
</feature>
<comment type="caution">
    <text evidence="8">The sequence shown here is derived from an EMBL/GenBank/DDBJ whole genome shotgun (WGS) entry which is preliminary data.</text>
</comment>
<comment type="subcellular location">
    <subcellularLocation>
        <location evidence="1">Membrane</location>
        <topology evidence="1">Multi-pass membrane protein</topology>
    </subcellularLocation>
</comment>
<evidence type="ECO:0000256" key="2">
    <source>
        <dbReference type="ARBA" id="ARBA00022692"/>
    </source>
</evidence>
<dbReference type="Pfam" id="PF01740">
    <property type="entry name" value="STAS"/>
    <property type="match status" value="1"/>
</dbReference>
<feature type="transmembrane region" description="Helical" evidence="5">
    <location>
        <begin position="224"/>
        <end position="241"/>
    </location>
</feature>
<dbReference type="InterPro" id="IPR036513">
    <property type="entry name" value="STAS_dom_sf"/>
</dbReference>
<keyword evidence="4 5" id="KW-0472">Membrane</keyword>
<dbReference type="GO" id="GO:0016020">
    <property type="term" value="C:membrane"/>
    <property type="evidence" value="ECO:0007669"/>
    <property type="project" value="UniProtKB-SubCell"/>
</dbReference>
<reference evidence="9" key="1">
    <citation type="journal article" date="2023" name="Commun. Biol.">
        <title>Genome analysis of Parmales, the sister group of diatoms, reveals the evolutionary specialization of diatoms from phago-mixotrophs to photoautotrophs.</title>
        <authorList>
            <person name="Ban H."/>
            <person name="Sato S."/>
            <person name="Yoshikawa S."/>
            <person name="Yamada K."/>
            <person name="Nakamura Y."/>
            <person name="Ichinomiya M."/>
            <person name="Sato N."/>
            <person name="Blanc-Mathieu R."/>
            <person name="Endo H."/>
            <person name="Kuwata A."/>
            <person name="Ogata H."/>
        </authorList>
    </citation>
    <scope>NUCLEOTIDE SEQUENCE [LARGE SCALE GENOMIC DNA]</scope>
</reference>
<dbReference type="PANTHER" id="PTHR43310">
    <property type="entry name" value="SULFATE TRANSPORTER YBAR-RELATED"/>
    <property type="match status" value="1"/>
</dbReference>
<feature type="transmembrane region" description="Helical" evidence="5">
    <location>
        <begin position="306"/>
        <end position="328"/>
    </location>
</feature>
<dbReference type="InterPro" id="IPR052706">
    <property type="entry name" value="Membrane-Transporter-like"/>
</dbReference>
<feature type="transmembrane region" description="Helical" evidence="5">
    <location>
        <begin position="77"/>
        <end position="97"/>
    </location>
</feature>
<feature type="transmembrane region" description="Helical" evidence="5">
    <location>
        <begin position="438"/>
        <end position="465"/>
    </location>
</feature>
<gene>
    <name evidence="8" type="ORF">TL16_g00925</name>
</gene>
<feature type="chain" id="PRO_5040795703" description="STAS domain-containing protein" evidence="6">
    <location>
        <begin position="22"/>
        <end position="593"/>
    </location>
</feature>
<dbReference type="CDD" id="cd07042">
    <property type="entry name" value="STAS_SulP_like_sulfate_transporter"/>
    <property type="match status" value="1"/>
</dbReference>
<organism evidence="8 9">
    <name type="scientific">Triparma laevis f. inornata</name>
    <dbReference type="NCBI Taxonomy" id="1714386"/>
    <lineage>
        <taxon>Eukaryota</taxon>
        <taxon>Sar</taxon>
        <taxon>Stramenopiles</taxon>
        <taxon>Ochrophyta</taxon>
        <taxon>Bolidophyceae</taxon>
        <taxon>Parmales</taxon>
        <taxon>Triparmaceae</taxon>
        <taxon>Triparma</taxon>
    </lineage>
</organism>
<dbReference type="Gene3D" id="3.30.750.24">
    <property type="entry name" value="STAS domain"/>
    <property type="match status" value="1"/>
</dbReference>
<keyword evidence="2 5" id="KW-0812">Transmembrane</keyword>
<name>A0A9W6ZJA1_9STRA</name>
<feature type="signal peptide" evidence="6">
    <location>
        <begin position="1"/>
        <end position="21"/>
    </location>
</feature>
<feature type="transmembrane region" description="Helical" evidence="5">
    <location>
        <begin position="183"/>
        <end position="203"/>
    </location>
</feature>
<feature type="transmembrane region" description="Helical" evidence="5">
    <location>
        <begin position="348"/>
        <end position="371"/>
    </location>
</feature>
<feature type="domain" description="STAS" evidence="7">
    <location>
        <begin position="487"/>
        <end position="567"/>
    </location>
</feature>
<protein>
    <recommendedName>
        <fullName evidence="7">STAS domain-containing protein</fullName>
    </recommendedName>
</protein>
<evidence type="ECO:0000256" key="4">
    <source>
        <dbReference type="ARBA" id="ARBA00023136"/>
    </source>
</evidence>
<feature type="transmembrane region" description="Helical" evidence="5">
    <location>
        <begin position="247"/>
        <end position="265"/>
    </location>
</feature>
<keyword evidence="3 5" id="KW-1133">Transmembrane helix</keyword>
<evidence type="ECO:0000313" key="9">
    <source>
        <dbReference type="Proteomes" id="UP001162640"/>
    </source>
</evidence>
<keyword evidence="6" id="KW-0732">Signal</keyword>
<evidence type="ECO:0000259" key="7">
    <source>
        <dbReference type="PROSITE" id="PS50801"/>
    </source>
</evidence>
<feature type="transmembrane region" description="Helical" evidence="5">
    <location>
        <begin position="104"/>
        <end position="127"/>
    </location>
</feature>
<dbReference type="EMBL" id="BLQM01000018">
    <property type="protein sequence ID" value="GMH51010.1"/>
    <property type="molecule type" value="Genomic_DNA"/>
</dbReference>
<evidence type="ECO:0000256" key="6">
    <source>
        <dbReference type="SAM" id="SignalP"/>
    </source>
</evidence>
<dbReference type="Pfam" id="PF00916">
    <property type="entry name" value="Sulfate_transp"/>
    <property type="match status" value="1"/>
</dbReference>
<evidence type="ECO:0000313" key="8">
    <source>
        <dbReference type="EMBL" id="GMH51010.1"/>
    </source>
</evidence>
<dbReference type="InterPro" id="IPR002645">
    <property type="entry name" value="STAS_dom"/>
</dbReference>
<evidence type="ECO:0000256" key="1">
    <source>
        <dbReference type="ARBA" id="ARBA00004141"/>
    </source>
</evidence>
<dbReference type="InterPro" id="IPR011547">
    <property type="entry name" value="SLC26A/SulP_dom"/>
</dbReference>
<proteinExistence type="predicted"/>
<evidence type="ECO:0000256" key="5">
    <source>
        <dbReference type="SAM" id="Phobius"/>
    </source>
</evidence>
<sequence length="593" mass="61377">MTTMPTSRLFITLTLLASAAASPLEFRGGSLSTNLKAQRSAFSLALEDLQSNTKDLLFTEHGDCGLPTRKSARCTDGYAKAAVANVMAGMTCALAMIPEAVSFAFVAGVSPLCGLWTTVVMGASVALGGGRGGVMTGASGACAVVLAELVHSHGVEFLGPTVLLAGILQIVVGKARAGKFIRLVPHPVMLGFVNGLAIVIAKAQFSHFKDPLTGQFFDIRSPKGMTMAGLTAITVALIKLIPKVSTTIPASLVSIILVTLGSTVLKLPAVTLADLAGKDTFAGGWSVLPKLGLPNVPMNLSTMKTVFHFAVTMAAVGLVESLLTLQLVDGLLEDGTQGSTSRESTALGVGNILSGLTSGMGGCALLGQSLINVNSGGTTRLSGAAMAALLAVGIVAAAPLLASVPVASLVGLMFMVSFSTFSWSSLRLITRIPRIDAATLALVSIVTVYKDLAVAVVAGTVLSALSFAWRQSTDVDVRAVAGDPAVGSAVLSVDGIIYFGSAANFQRAFDPTRMPENEVVLDFANARVLDHSGMEAVNAVCKRFGEAGKVVRIRNLSSECGQLMKDFNDGDQQFLDRVIETGPDDPNYRVAVD</sequence>
<dbReference type="PANTHER" id="PTHR43310:SF1">
    <property type="entry name" value="SULFATE TRANSPORTER YBAR-RELATED"/>
    <property type="match status" value="1"/>
</dbReference>
<dbReference type="PROSITE" id="PS50801">
    <property type="entry name" value="STAS"/>
    <property type="match status" value="1"/>
</dbReference>
<dbReference type="SUPFAM" id="SSF52091">
    <property type="entry name" value="SpoIIaa-like"/>
    <property type="match status" value="1"/>
</dbReference>
<dbReference type="Proteomes" id="UP001162640">
    <property type="component" value="Unassembled WGS sequence"/>
</dbReference>
<accession>A0A9W6ZJA1</accession>
<evidence type="ECO:0000256" key="3">
    <source>
        <dbReference type="ARBA" id="ARBA00022989"/>
    </source>
</evidence>